<evidence type="ECO:0000256" key="1">
    <source>
        <dbReference type="ARBA" id="ARBA00010552"/>
    </source>
</evidence>
<evidence type="ECO:0000313" key="3">
    <source>
        <dbReference type="Proteomes" id="UP001165383"/>
    </source>
</evidence>
<dbReference type="Pfam" id="PF01042">
    <property type="entry name" value="Ribonuc_L-PSP"/>
    <property type="match status" value="1"/>
</dbReference>
<comment type="caution">
    <text evidence="2">The sequence shown here is derived from an EMBL/GenBank/DDBJ whole genome shotgun (WGS) entry which is preliminary data.</text>
</comment>
<accession>A0ABT0SBY8</accession>
<dbReference type="InterPro" id="IPR035959">
    <property type="entry name" value="RutC-like_sf"/>
</dbReference>
<dbReference type="InterPro" id="IPR038743">
    <property type="entry name" value="YjgH-like"/>
</dbReference>
<dbReference type="RefSeq" id="WP_249916262.1">
    <property type="nucleotide sequence ID" value="NZ_JAMGBB010000001.1"/>
</dbReference>
<reference evidence="2" key="1">
    <citation type="submission" date="2022-05" db="EMBL/GenBank/DDBJ databases">
        <authorList>
            <person name="Jo J.-H."/>
            <person name="Im W.-T."/>
        </authorList>
    </citation>
    <scope>NUCLEOTIDE SEQUENCE</scope>
    <source>
        <strain evidence="2">RB56-2</strain>
    </source>
</reference>
<dbReference type="EMBL" id="JAMGBB010000001">
    <property type="protein sequence ID" value="MCL6741902.1"/>
    <property type="molecule type" value="Genomic_DNA"/>
</dbReference>
<dbReference type="PANTHER" id="PTHR11803">
    <property type="entry name" value="2-IMINOBUTANOATE/2-IMINOPROPANOATE DEAMINASE RIDA"/>
    <property type="match status" value="1"/>
</dbReference>
<proteinExistence type="inferred from homology"/>
<dbReference type="CDD" id="cd02198">
    <property type="entry name" value="YjgH_like"/>
    <property type="match status" value="1"/>
</dbReference>
<evidence type="ECO:0000313" key="2">
    <source>
        <dbReference type="EMBL" id="MCL6741902.1"/>
    </source>
</evidence>
<dbReference type="PANTHER" id="PTHR11803:SF58">
    <property type="entry name" value="PROTEIN HMF1-RELATED"/>
    <property type="match status" value="1"/>
</dbReference>
<gene>
    <name evidence="2" type="ORF">LZ518_12265</name>
</gene>
<dbReference type="Gene3D" id="3.30.1330.40">
    <property type="entry name" value="RutC-like"/>
    <property type="match status" value="1"/>
</dbReference>
<dbReference type="InterPro" id="IPR006175">
    <property type="entry name" value="YjgF/YER057c/UK114"/>
</dbReference>
<comment type="similarity">
    <text evidence="1">Belongs to the RutC family.</text>
</comment>
<organism evidence="2 3">
    <name type="scientific">Sphingomonas brevis</name>
    <dbReference type="NCBI Taxonomy" id="2908206"/>
    <lineage>
        <taxon>Bacteria</taxon>
        <taxon>Pseudomonadati</taxon>
        <taxon>Pseudomonadota</taxon>
        <taxon>Alphaproteobacteria</taxon>
        <taxon>Sphingomonadales</taxon>
        <taxon>Sphingomonadaceae</taxon>
        <taxon>Sphingomonas</taxon>
    </lineage>
</organism>
<sequence length="156" mass="17186">MLMSIAAAAAVQSATEAPFARQPGNVVIPVQADNRKDLDEWGYADAVIDGDRIWLSGVVAGLRPGETMANQEAAYERAFRRLEDVLKRAGSSFDGVVEITTFHTDLPAQIEAFKKVKHRYIRGPFPAWTAIDIDRLVPDRGLVEIKLVARRSPAVK</sequence>
<dbReference type="Proteomes" id="UP001165383">
    <property type="component" value="Unassembled WGS sequence"/>
</dbReference>
<dbReference type="SUPFAM" id="SSF55298">
    <property type="entry name" value="YjgF-like"/>
    <property type="match status" value="1"/>
</dbReference>
<name>A0ABT0SBY8_9SPHN</name>
<protein>
    <submittedName>
        <fullName evidence="2">RidA family protein</fullName>
    </submittedName>
</protein>
<keyword evidence="3" id="KW-1185">Reference proteome</keyword>